<name>A0A167KDG1_CALVF</name>
<evidence type="ECO:0000313" key="2">
    <source>
        <dbReference type="Proteomes" id="UP000076738"/>
    </source>
</evidence>
<organism evidence="1 2">
    <name type="scientific">Calocera viscosa (strain TUFC12733)</name>
    <dbReference type="NCBI Taxonomy" id="1330018"/>
    <lineage>
        <taxon>Eukaryota</taxon>
        <taxon>Fungi</taxon>
        <taxon>Dikarya</taxon>
        <taxon>Basidiomycota</taxon>
        <taxon>Agaricomycotina</taxon>
        <taxon>Dacrymycetes</taxon>
        <taxon>Dacrymycetales</taxon>
        <taxon>Dacrymycetaceae</taxon>
        <taxon>Calocera</taxon>
    </lineage>
</organism>
<keyword evidence="2" id="KW-1185">Reference proteome</keyword>
<dbReference type="EMBL" id="KV417294">
    <property type="protein sequence ID" value="KZO94530.1"/>
    <property type="molecule type" value="Genomic_DNA"/>
</dbReference>
<protein>
    <submittedName>
        <fullName evidence="1">Uncharacterized protein</fullName>
    </submittedName>
</protein>
<reference evidence="1 2" key="1">
    <citation type="journal article" date="2016" name="Mol. Biol. Evol.">
        <title>Comparative Genomics of Early-Diverging Mushroom-Forming Fungi Provides Insights into the Origins of Lignocellulose Decay Capabilities.</title>
        <authorList>
            <person name="Nagy L.G."/>
            <person name="Riley R."/>
            <person name="Tritt A."/>
            <person name="Adam C."/>
            <person name="Daum C."/>
            <person name="Floudas D."/>
            <person name="Sun H."/>
            <person name="Yadav J.S."/>
            <person name="Pangilinan J."/>
            <person name="Larsson K.H."/>
            <person name="Matsuura K."/>
            <person name="Barry K."/>
            <person name="Labutti K."/>
            <person name="Kuo R."/>
            <person name="Ohm R.A."/>
            <person name="Bhattacharya S.S."/>
            <person name="Shirouzu T."/>
            <person name="Yoshinaga Y."/>
            <person name="Martin F.M."/>
            <person name="Grigoriev I.V."/>
            <person name="Hibbett D.S."/>
        </authorList>
    </citation>
    <scope>NUCLEOTIDE SEQUENCE [LARGE SCALE GENOMIC DNA]</scope>
    <source>
        <strain evidence="1 2">TUFC12733</strain>
    </source>
</reference>
<dbReference type="AlphaFoldDB" id="A0A167KDG1"/>
<dbReference type="Proteomes" id="UP000076738">
    <property type="component" value="Unassembled WGS sequence"/>
</dbReference>
<proteinExistence type="predicted"/>
<sequence length="64" mass="7411">MLRDMESLLQKVEEGLFPQFKTIRLGGLFGDRDEYRQRLCELGASWTRLGITWGPNLQAWHGGM</sequence>
<accession>A0A167KDG1</accession>
<gene>
    <name evidence="1" type="ORF">CALVIDRAFT_538982</name>
</gene>
<evidence type="ECO:0000313" key="1">
    <source>
        <dbReference type="EMBL" id="KZO94530.1"/>
    </source>
</evidence>